<sequence>MSDNLQLWLLFVAVGLGTFLIRLSFIQFHGSAESLIARSKHILMLLPPAILAALCIPAIVFTRPLTDYQPDYYQWAAALVAILVARFSRSVFWPVVGGMICLWLLRYFTG</sequence>
<protein>
    <submittedName>
        <fullName evidence="2">AzlD domain-containing protein</fullName>
    </submittedName>
</protein>
<keyword evidence="1" id="KW-0472">Membrane</keyword>
<proteinExistence type="predicted"/>
<keyword evidence="1" id="KW-1133">Transmembrane helix</keyword>
<keyword evidence="3" id="KW-1185">Reference proteome</keyword>
<dbReference type="InterPro" id="IPR008407">
    <property type="entry name" value="Brnchd-chn_aa_trnsp_AzlD"/>
</dbReference>
<evidence type="ECO:0000313" key="2">
    <source>
        <dbReference type="EMBL" id="RTE64877.1"/>
    </source>
</evidence>
<reference evidence="2 3" key="1">
    <citation type="submission" date="2018-11" db="EMBL/GenBank/DDBJ databases">
        <title>The draft genome sequence of Amphritea opalescens ANRC-JH13T.</title>
        <authorList>
            <person name="Fang Z."/>
            <person name="Zhang Y."/>
            <person name="Han X."/>
        </authorList>
    </citation>
    <scope>NUCLEOTIDE SEQUENCE [LARGE SCALE GENOMIC DNA]</scope>
    <source>
        <strain evidence="2 3">ANRC-JH13</strain>
    </source>
</reference>
<evidence type="ECO:0000256" key="1">
    <source>
        <dbReference type="SAM" id="Phobius"/>
    </source>
</evidence>
<keyword evidence="1" id="KW-0812">Transmembrane</keyword>
<dbReference type="Proteomes" id="UP000283087">
    <property type="component" value="Unassembled WGS sequence"/>
</dbReference>
<dbReference type="OrthoDB" id="6119856at2"/>
<organism evidence="2 3">
    <name type="scientific">Amphritea opalescens</name>
    <dbReference type="NCBI Taxonomy" id="2490544"/>
    <lineage>
        <taxon>Bacteria</taxon>
        <taxon>Pseudomonadati</taxon>
        <taxon>Pseudomonadota</taxon>
        <taxon>Gammaproteobacteria</taxon>
        <taxon>Oceanospirillales</taxon>
        <taxon>Oceanospirillaceae</taxon>
        <taxon>Amphritea</taxon>
    </lineage>
</organism>
<dbReference type="EMBL" id="RQXW01000016">
    <property type="protein sequence ID" value="RTE64877.1"/>
    <property type="molecule type" value="Genomic_DNA"/>
</dbReference>
<comment type="caution">
    <text evidence="2">The sequence shown here is derived from an EMBL/GenBank/DDBJ whole genome shotgun (WGS) entry which is preliminary data.</text>
</comment>
<feature type="transmembrane region" description="Helical" evidence="1">
    <location>
        <begin position="6"/>
        <end position="30"/>
    </location>
</feature>
<dbReference type="AlphaFoldDB" id="A0A430KN09"/>
<feature type="transmembrane region" description="Helical" evidence="1">
    <location>
        <begin position="72"/>
        <end position="105"/>
    </location>
</feature>
<dbReference type="RefSeq" id="WP_126159524.1">
    <property type="nucleotide sequence ID" value="NZ_RQXW01000016.1"/>
</dbReference>
<feature type="transmembrane region" description="Helical" evidence="1">
    <location>
        <begin position="42"/>
        <end position="60"/>
    </location>
</feature>
<accession>A0A430KN09</accession>
<name>A0A430KN09_9GAMM</name>
<evidence type="ECO:0000313" key="3">
    <source>
        <dbReference type="Proteomes" id="UP000283087"/>
    </source>
</evidence>
<dbReference type="Pfam" id="PF05437">
    <property type="entry name" value="AzlD"/>
    <property type="match status" value="1"/>
</dbReference>
<gene>
    <name evidence="2" type="ORF">EH243_15235</name>
</gene>